<gene>
    <name evidence="5" type="ORF">GLOIN_2v1790420</name>
</gene>
<dbReference type="EMBL" id="AUPC02000534">
    <property type="protein sequence ID" value="POG58415.1"/>
    <property type="molecule type" value="Genomic_DNA"/>
</dbReference>
<dbReference type="PANTHER" id="PTHR13516:SF4">
    <property type="entry name" value="FI09323P"/>
    <property type="match status" value="1"/>
</dbReference>
<comment type="similarity">
    <text evidence="2">Belongs to the histone-like Alba family.</text>
</comment>
<dbReference type="PANTHER" id="PTHR13516">
    <property type="entry name" value="RIBONUCLEASE P SUBUNIT P25"/>
    <property type="match status" value="1"/>
</dbReference>
<evidence type="ECO:0000313" key="5">
    <source>
        <dbReference type="EMBL" id="POG58415.1"/>
    </source>
</evidence>
<keyword evidence="6" id="KW-1185">Reference proteome</keyword>
<dbReference type="InterPro" id="IPR051958">
    <property type="entry name" value="Alba-like_NAB"/>
</dbReference>
<keyword evidence="3" id="KW-0539">Nucleus</keyword>
<evidence type="ECO:0000313" key="6">
    <source>
        <dbReference type="Proteomes" id="UP000018888"/>
    </source>
</evidence>
<organism evidence="5 6">
    <name type="scientific">Rhizophagus irregularis (strain DAOM 181602 / DAOM 197198 / MUCL 43194)</name>
    <name type="common">Arbuscular mycorrhizal fungus</name>
    <name type="synonym">Glomus intraradices</name>
    <dbReference type="NCBI Taxonomy" id="747089"/>
    <lineage>
        <taxon>Eukaryota</taxon>
        <taxon>Fungi</taxon>
        <taxon>Fungi incertae sedis</taxon>
        <taxon>Mucoromycota</taxon>
        <taxon>Glomeromycotina</taxon>
        <taxon>Glomeromycetes</taxon>
        <taxon>Glomerales</taxon>
        <taxon>Glomeraceae</taxon>
        <taxon>Rhizophagus</taxon>
    </lineage>
</organism>
<comment type="subcellular location">
    <subcellularLocation>
        <location evidence="1">Nucleus</location>
    </subcellularLocation>
</comment>
<dbReference type="SUPFAM" id="SSF82704">
    <property type="entry name" value="AlbA-like"/>
    <property type="match status" value="1"/>
</dbReference>
<accession>A0A2P4NZ49</accession>
<dbReference type="Pfam" id="PF01918">
    <property type="entry name" value="Alba"/>
    <property type="match status" value="1"/>
</dbReference>
<name>A0A2P4NZ49_RHIID</name>
<evidence type="ECO:0000256" key="2">
    <source>
        <dbReference type="ARBA" id="ARBA00008018"/>
    </source>
</evidence>
<proteinExistence type="inferred from homology"/>
<comment type="caution">
    <text evidence="5">The sequence shown here is derived from an EMBL/GenBank/DDBJ whole genome shotgun (WGS) entry which is preliminary data.</text>
</comment>
<evidence type="ECO:0000259" key="4">
    <source>
        <dbReference type="Pfam" id="PF01918"/>
    </source>
</evidence>
<dbReference type="GO" id="GO:0003723">
    <property type="term" value="F:RNA binding"/>
    <property type="evidence" value="ECO:0007669"/>
    <property type="project" value="TreeGrafter"/>
</dbReference>
<dbReference type="Gene3D" id="3.30.110.20">
    <property type="entry name" value="Alba-like domain"/>
    <property type="match status" value="1"/>
</dbReference>
<feature type="domain" description="DNA/RNA-binding protein Alba-like" evidence="4">
    <location>
        <begin position="30"/>
        <end position="95"/>
    </location>
</feature>
<protein>
    <recommendedName>
        <fullName evidence="4">DNA/RNA-binding protein Alba-like domain-containing protein</fullName>
    </recommendedName>
</protein>
<dbReference type="GO" id="GO:0005634">
    <property type="term" value="C:nucleus"/>
    <property type="evidence" value="ECO:0007669"/>
    <property type="project" value="UniProtKB-SubCell"/>
</dbReference>
<reference evidence="5 6" key="2">
    <citation type="journal article" date="2018" name="New Phytol.">
        <title>High intraspecific genome diversity in the model arbuscular mycorrhizal symbiont Rhizophagus irregularis.</title>
        <authorList>
            <person name="Chen E.C.H."/>
            <person name="Morin E."/>
            <person name="Beaudet D."/>
            <person name="Noel J."/>
            <person name="Yildirir G."/>
            <person name="Ndikumana S."/>
            <person name="Charron P."/>
            <person name="St-Onge C."/>
            <person name="Giorgi J."/>
            <person name="Kruger M."/>
            <person name="Marton T."/>
            <person name="Ropars J."/>
            <person name="Grigoriev I.V."/>
            <person name="Hainaut M."/>
            <person name="Henrissat B."/>
            <person name="Roux C."/>
            <person name="Martin F."/>
            <person name="Corradi N."/>
        </authorList>
    </citation>
    <scope>NUCLEOTIDE SEQUENCE [LARGE SCALE GENOMIC DNA]</scope>
    <source>
        <strain evidence="5 6">DAOM 197198</strain>
    </source>
</reference>
<dbReference type="VEuPathDB" id="FungiDB:RhiirFUN_006082"/>
<dbReference type="Proteomes" id="UP000018888">
    <property type="component" value="Unassembled WGS sequence"/>
</dbReference>
<evidence type="ECO:0000256" key="3">
    <source>
        <dbReference type="ARBA" id="ARBA00023242"/>
    </source>
</evidence>
<evidence type="ECO:0000256" key="1">
    <source>
        <dbReference type="ARBA" id="ARBA00004123"/>
    </source>
</evidence>
<dbReference type="InterPro" id="IPR036882">
    <property type="entry name" value="Alba-like_dom_sf"/>
</dbReference>
<dbReference type="AlphaFoldDB" id="A0A2P4NZ49"/>
<reference evidence="5 6" key="1">
    <citation type="journal article" date="2013" name="Proc. Natl. Acad. Sci. U.S.A.">
        <title>Genome of an arbuscular mycorrhizal fungus provides insight into the oldest plant symbiosis.</title>
        <authorList>
            <person name="Tisserant E."/>
            <person name="Malbreil M."/>
            <person name="Kuo A."/>
            <person name="Kohler A."/>
            <person name="Symeonidi A."/>
            <person name="Balestrini R."/>
            <person name="Charron P."/>
            <person name="Duensing N."/>
            <person name="Frei Dit Frey N."/>
            <person name="Gianinazzi-Pearson V."/>
            <person name="Gilbert L.B."/>
            <person name="Handa Y."/>
            <person name="Herr J.R."/>
            <person name="Hijri M."/>
            <person name="Koul R."/>
            <person name="Kawaguchi M."/>
            <person name="Krajinski F."/>
            <person name="Lammers P.J."/>
            <person name="Masclaux F.G."/>
            <person name="Murat C."/>
            <person name="Morin E."/>
            <person name="Ndikumana S."/>
            <person name="Pagni M."/>
            <person name="Petitpierre D."/>
            <person name="Requena N."/>
            <person name="Rosikiewicz P."/>
            <person name="Riley R."/>
            <person name="Saito K."/>
            <person name="San Clemente H."/>
            <person name="Shapiro H."/>
            <person name="van Tuinen D."/>
            <person name="Becard G."/>
            <person name="Bonfante P."/>
            <person name="Paszkowski U."/>
            <person name="Shachar-Hill Y.Y."/>
            <person name="Tuskan G.A."/>
            <person name="Young P.W."/>
            <person name="Sanders I.R."/>
            <person name="Henrissat B."/>
            <person name="Rensing S.A."/>
            <person name="Grigoriev I.V."/>
            <person name="Corradi N."/>
            <person name="Roux C."/>
            <person name="Martin F."/>
        </authorList>
    </citation>
    <scope>NUCLEOTIDE SEQUENCE [LARGE SCALE GENOMIC DNA]</scope>
    <source>
        <strain evidence="5 6">DAOM 197198</strain>
    </source>
</reference>
<sequence length="166" mass="18811">MLSSDKDLAQDSILQQKTENSLNIQPKKFIRIVQSSKIKKYVEIALSIFQDKSSFTPENVVVFSGKGPAINKTITIVEIIKRKLNGSLHQYTQIGRDSLTQDEEKKDDDEMILDHEDHKEHDMQVQKILSRDGPPAPVITIYLCSHMIPHLEETLGDSLPMNKPSS</sequence>
<dbReference type="InterPro" id="IPR002775">
    <property type="entry name" value="DNA/RNA-bd_Alba-like"/>
</dbReference>